<reference evidence="11 12" key="1">
    <citation type="submission" date="2021-08" db="EMBL/GenBank/DDBJ databases">
        <title>The genome sequence of Chitinophaga sp. B61.</title>
        <authorList>
            <person name="Zhang X."/>
        </authorList>
    </citation>
    <scope>NUCLEOTIDE SEQUENCE [LARGE SCALE GENOMIC DNA]</scope>
    <source>
        <strain evidence="11 12">B61</strain>
    </source>
</reference>
<dbReference type="EMBL" id="JAICCF010000002">
    <property type="protein sequence ID" value="MBW8685295.1"/>
    <property type="molecule type" value="Genomic_DNA"/>
</dbReference>
<dbReference type="SUPFAM" id="SSF55486">
    <property type="entry name" value="Metalloproteases ('zincins'), catalytic domain"/>
    <property type="match status" value="1"/>
</dbReference>
<dbReference type="InterPro" id="IPR008754">
    <property type="entry name" value="Peptidase_M43"/>
</dbReference>
<dbReference type="Proteomes" id="UP000812961">
    <property type="component" value="Unassembled WGS sequence"/>
</dbReference>
<accession>A0ABS7GDQ7</accession>
<feature type="chain" id="PRO_5046268626" evidence="9">
    <location>
        <begin position="20"/>
        <end position="325"/>
    </location>
</feature>
<keyword evidence="12" id="KW-1185">Reference proteome</keyword>
<evidence type="ECO:0000259" key="10">
    <source>
        <dbReference type="Pfam" id="PF05572"/>
    </source>
</evidence>
<organism evidence="11 12">
    <name type="scientific">Chitinophaga rhizophila</name>
    <dbReference type="NCBI Taxonomy" id="2866212"/>
    <lineage>
        <taxon>Bacteria</taxon>
        <taxon>Pseudomonadati</taxon>
        <taxon>Bacteroidota</taxon>
        <taxon>Chitinophagia</taxon>
        <taxon>Chitinophagales</taxon>
        <taxon>Chitinophagaceae</taxon>
        <taxon>Chitinophaga</taxon>
    </lineage>
</organism>
<comment type="caution">
    <text evidence="11">The sequence shown here is derived from an EMBL/GenBank/DDBJ whole genome shotgun (WGS) entry which is preliminary data.</text>
</comment>
<evidence type="ECO:0000256" key="4">
    <source>
        <dbReference type="ARBA" id="ARBA00022729"/>
    </source>
</evidence>
<evidence type="ECO:0000313" key="11">
    <source>
        <dbReference type="EMBL" id="MBW8685295.1"/>
    </source>
</evidence>
<keyword evidence="6" id="KW-0862">Zinc</keyword>
<sequence length="325" mass="34869">MKQLCLLLFCGTMLLSACSKNDKPATTDESTPDEQPATLVRRCAAADVLQEQLRKDPSLAARMARIEDLAARVEKDKSAYRLLPDGTILIPVVVNVLYRTTAENISLTQIQSQIDILNKDFNGLNAEFGDTTFGAVKAVVGIRFELKNVVRKSTTRTSWGTNDAMKSVASGGIAASTPDSVLNIWVVGALSGGVIGYAQFPGGAPATDGVVIVDDCFGNTGTATAPFNKGRTATHEVGHFLNLRHIWGDANCGTDFVNDTPPHNTSNFGCPSYPHRSTCAGTPIEMTMNFMDYTDDACMHMFTQGQKTRMLATFLTGGGRAGFAQ</sequence>
<feature type="domain" description="Peptidase M43 pregnancy-associated plasma-A" evidence="10">
    <location>
        <begin position="196"/>
        <end position="312"/>
    </location>
</feature>
<evidence type="ECO:0000256" key="8">
    <source>
        <dbReference type="ARBA" id="ARBA00023157"/>
    </source>
</evidence>
<keyword evidence="4 9" id="KW-0732">Signal</keyword>
<evidence type="ECO:0000256" key="7">
    <source>
        <dbReference type="ARBA" id="ARBA00023049"/>
    </source>
</evidence>
<dbReference type="Gene3D" id="3.40.390.10">
    <property type="entry name" value="Collagenase (Catalytic Domain)"/>
    <property type="match status" value="1"/>
</dbReference>
<evidence type="ECO:0000313" key="12">
    <source>
        <dbReference type="Proteomes" id="UP000812961"/>
    </source>
</evidence>
<keyword evidence="5" id="KW-0378">Hydrolase</keyword>
<gene>
    <name evidence="11" type="ORF">K1Y79_13240</name>
</gene>
<evidence type="ECO:0000256" key="5">
    <source>
        <dbReference type="ARBA" id="ARBA00022801"/>
    </source>
</evidence>
<dbReference type="InterPro" id="IPR024079">
    <property type="entry name" value="MetalloPept_cat_dom_sf"/>
</dbReference>
<comment type="similarity">
    <text evidence="1">Belongs to the peptidase M43B family.</text>
</comment>
<evidence type="ECO:0000256" key="6">
    <source>
        <dbReference type="ARBA" id="ARBA00022833"/>
    </source>
</evidence>
<name>A0ABS7GDQ7_9BACT</name>
<evidence type="ECO:0000256" key="9">
    <source>
        <dbReference type="SAM" id="SignalP"/>
    </source>
</evidence>
<evidence type="ECO:0000256" key="1">
    <source>
        <dbReference type="ARBA" id="ARBA00008721"/>
    </source>
</evidence>
<keyword evidence="3" id="KW-0479">Metal-binding</keyword>
<dbReference type="PROSITE" id="PS51257">
    <property type="entry name" value="PROKAR_LIPOPROTEIN"/>
    <property type="match status" value="1"/>
</dbReference>
<dbReference type="GO" id="GO:0008237">
    <property type="term" value="F:metallopeptidase activity"/>
    <property type="evidence" value="ECO:0007669"/>
    <property type="project" value="UniProtKB-KW"/>
</dbReference>
<dbReference type="CDD" id="cd04275">
    <property type="entry name" value="ZnMc_pappalysin_like"/>
    <property type="match status" value="1"/>
</dbReference>
<feature type="signal peptide" evidence="9">
    <location>
        <begin position="1"/>
        <end position="19"/>
    </location>
</feature>
<keyword evidence="8" id="KW-1015">Disulfide bond</keyword>
<dbReference type="PANTHER" id="PTHR47466">
    <property type="match status" value="1"/>
</dbReference>
<evidence type="ECO:0000256" key="2">
    <source>
        <dbReference type="ARBA" id="ARBA00022670"/>
    </source>
</evidence>
<dbReference type="RefSeq" id="WP_220250539.1">
    <property type="nucleotide sequence ID" value="NZ_JAICCF010000002.1"/>
</dbReference>
<protein>
    <submittedName>
        <fullName evidence="11">Zinc metalloprotease</fullName>
    </submittedName>
</protein>
<keyword evidence="2" id="KW-0645">Protease</keyword>
<dbReference type="PANTHER" id="PTHR47466:SF1">
    <property type="entry name" value="METALLOPROTEASE MEP1 (AFU_ORTHOLOGUE AFUA_1G07730)-RELATED"/>
    <property type="match status" value="1"/>
</dbReference>
<keyword evidence="7 11" id="KW-0482">Metalloprotease</keyword>
<evidence type="ECO:0000256" key="3">
    <source>
        <dbReference type="ARBA" id="ARBA00022723"/>
    </source>
</evidence>
<dbReference type="Pfam" id="PF05572">
    <property type="entry name" value="Peptidase_M43"/>
    <property type="match status" value="1"/>
</dbReference>
<proteinExistence type="inferred from homology"/>